<proteinExistence type="inferred from homology"/>
<evidence type="ECO:0000256" key="1">
    <source>
        <dbReference type="ARBA" id="ARBA00010996"/>
    </source>
</evidence>
<evidence type="ECO:0000256" key="2">
    <source>
        <dbReference type="PIRSR" id="PIRSR603782-1"/>
    </source>
</evidence>
<feature type="transmembrane region" description="Helical" evidence="4">
    <location>
        <begin position="6"/>
        <end position="25"/>
    </location>
</feature>
<evidence type="ECO:0000313" key="5">
    <source>
        <dbReference type="EMBL" id="TXR53815.1"/>
    </source>
</evidence>
<feature type="binding site" evidence="2">
    <location>
        <position position="74"/>
    </location>
    <ligand>
        <name>Cu cation</name>
        <dbReference type="ChEBI" id="CHEBI:23378"/>
    </ligand>
</feature>
<dbReference type="SUPFAM" id="SSF52833">
    <property type="entry name" value="Thioredoxin-like"/>
    <property type="match status" value="1"/>
</dbReference>
<reference evidence="5 6" key="1">
    <citation type="submission" date="2019-07" db="EMBL/GenBank/DDBJ databases">
        <title>Reinekea sp. strain SSH23 genome sequencing and assembly.</title>
        <authorList>
            <person name="Kim I."/>
        </authorList>
    </citation>
    <scope>NUCLEOTIDE SEQUENCE [LARGE SCALE GENOMIC DNA]</scope>
    <source>
        <strain evidence="5 6">SSH23</strain>
    </source>
</reference>
<keyword evidence="6" id="KW-1185">Reference proteome</keyword>
<dbReference type="FunFam" id="3.40.30.10:FF:000013">
    <property type="entry name" value="Blast:Protein SCO1 homolog, mitochondrial"/>
    <property type="match status" value="1"/>
</dbReference>
<dbReference type="Gene3D" id="3.40.30.10">
    <property type="entry name" value="Glutaredoxin"/>
    <property type="match status" value="1"/>
</dbReference>
<keyword evidence="4" id="KW-0812">Transmembrane</keyword>
<dbReference type="PANTHER" id="PTHR12151">
    <property type="entry name" value="ELECTRON TRANSPORT PROTIN SCO1/SENC FAMILY MEMBER"/>
    <property type="match status" value="1"/>
</dbReference>
<comment type="similarity">
    <text evidence="1">Belongs to the SCO1/2 family.</text>
</comment>
<dbReference type="Pfam" id="PF02630">
    <property type="entry name" value="SCO1-SenC"/>
    <property type="match status" value="1"/>
</dbReference>
<dbReference type="CDD" id="cd02968">
    <property type="entry name" value="SCO"/>
    <property type="match status" value="1"/>
</dbReference>
<comment type="caution">
    <text evidence="5">The sequence shown here is derived from an EMBL/GenBank/DDBJ whole genome shotgun (WGS) entry which is preliminary data.</text>
</comment>
<evidence type="ECO:0000313" key="6">
    <source>
        <dbReference type="Proteomes" id="UP000321764"/>
    </source>
</evidence>
<keyword evidence="4" id="KW-0472">Membrane</keyword>
<dbReference type="OrthoDB" id="9790194at2"/>
<accession>A0A5C8Z6U2</accession>
<gene>
    <name evidence="5" type="ORF">FME95_04460</name>
</gene>
<keyword evidence="3" id="KW-1015">Disulfide bond</keyword>
<keyword evidence="4" id="KW-1133">Transmembrane helix</keyword>
<evidence type="ECO:0000256" key="4">
    <source>
        <dbReference type="SAM" id="Phobius"/>
    </source>
</evidence>
<sequence>MKMNPARWAILAGGIFIAIILALYLSNITVPVGERQKSLDQLGGRFQLTSLNGPIDTDDYLGKTLVLYFGFLNCAEVCPSSMGVMSTAFRLLEPDAYEQVQGFFISVDPGRDDYQSLYDFSQYFDKRILGLTGTQAEVDSVTDMFGVYVDIVEMESSVLSYTVDHSSRFFVIDPNGQLVDAMSHSTTPVELAARIERVIESNSVNTQD</sequence>
<dbReference type="InterPro" id="IPR003782">
    <property type="entry name" value="SCO1/SenC"/>
</dbReference>
<dbReference type="RefSeq" id="WP_147713214.1">
    <property type="nucleotide sequence ID" value="NZ_VKAD01000001.1"/>
</dbReference>
<keyword evidence="2" id="KW-0186">Copper</keyword>
<dbReference type="Proteomes" id="UP000321764">
    <property type="component" value="Unassembled WGS sequence"/>
</dbReference>
<feature type="binding site" evidence="2">
    <location>
        <position position="78"/>
    </location>
    <ligand>
        <name>Cu cation</name>
        <dbReference type="ChEBI" id="CHEBI:23378"/>
    </ligand>
</feature>
<organism evidence="5 6">
    <name type="scientific">Reinekea thalattae</name>
    <dbReference type="NCBI Taxonomy" id="2593301"/>
    <lineage>
        <taxon>Bacteria</taxon>
        <taxon>Pseudomonadati</taxon>
        <taxon>Pseudomonadota</taxon>
        <taxon>Gammaproteobacteria</taxon>
        <taxon>Oceanospirillales</taxon>
        <taxon>Saccharospirillaceae</taxon>
        <taxon>Reinekea</taxon>
    </lineage>
</organism>
<name>A0A5C8Z6U2_9GAMM</name>
<dbReference type="GO" id="GO:0046872">
    <property type="term" value="F:metal ion binding"/>
    <property type="evidence" value="ECO:0007669"/>
    <property type="project" value="UniProtKB-KW"/>
</dbReference>
<dbReference type="PANTHER" id="PTHR12151:SF25">
    <property type="entry name" value="LINALOOL DEHYDRATASE_ISOMERASE DOMAIN-CONTAINING PROTEIN"/>
    <property type="match status" value="1"/>
</dbReference>
<dbReference type="InterPro" id="IPR036249">
    <property type="entry name" value="Thioredoxin-like_sf"/>
</dbReference>
<evidence type="ECO:0000256" key="3">
    <source>
        <dbReference type="PIRSR" id="PIRSR603782-2"/>
    </source>
</evidence>
<feature type="disulfide bond" description="Redox-active" evidence="3">
    <location>
        <begin position="74"/>
        <end position="78"/>
    </location>
</feature>
<dbReference type="AlphaFoldDB" id="A0A5C8Z6U2"/>
<protein>
    <submittedName>
        <fullName evidence="5">SCO family protein</fullName>
    </submittedName>
</protein>
<feature type="binding site" evidence="2">
    <location>
        <position position="165"/>
    </location>
    <ligand>
        <name>Cu cation</name>
        <dbReference type="ChEBI" id="CHEBI:23378"/>
    </ligand>
</feature>
<keyword evidence="2" id="KW-0479">Metal-binding</keyword>
<dbReference type="EMBL" id="VKAD01000001">
    <property type="protein sequence ID" value="TXR53815.1"/>
    <property type="molecule type" value="Genomic_DNA"/>
</dbReference>